<evidence type="ECO:0000259" key="3">
    <source>
        <dbReference type="Pfam" id="PF02894"/>
    </source>
</evidence>
<dbReference type="Gene3D" id="3.30.360.10">
    <property type="entry name" value="Dihydrodipicolinate Reductase, domain 2"/>
    <property type="match status" value="1"/>
</dbReference>
<dbReference type="GO" id="GO:0000166">
    <property type="term" value="F:nucleotide binding"/>
    <property type="evidence" value="ECO:0007669"/>
    <property type="project" value="InterPro"/>
</dbReference>
<dbReference type="RefSeq" id="WP_058898978.1">
    <property type="nucleotide sequence ID" value="NZ_CP013068.1"/>
</dbReference>
<dbReference type="EMBL" id="CP013068">
    <property type="protein sequence ID" value="ALV27617.1"/>
    <property type="molecule type" value="Genomic_DNA"/>
</dbReference>
<keyword evidence="5" id="KW-1185">Reference proteome</keyword>
<evidence type="ECO:0000313" key="5">
    <source>
        <dbReference type="Proteomes" id="UP000064921"/>
    </source>
</evidence>
<dbReference type="InterPro" id="IPR050463">
    <property type="entry name" value="Gfo/Idh/MocA_oxidrdct_glycsds"/>
</dbReference>
<dbReference type="GO" id="GO:0016491">
    <property type="term" value="F:oxidoreductase activity"/>
    <property type="evidence" value="ECO:0007669"/>
    <property type="project" value="UniProtKB-KW"/>
</dbReference>
<sequence>MTIKIGWIGCGRHATWMLLPQLARSGFEITAVCDRDEAAARNAARQFGATSVHTDFEEMIAAGGIDAIGMAVGPDIHYRATLAALKRGLPVFIEKPPAATAAQALELVKASEAARVPVTVGFMKRYSAGNKVAKNILDGGAFGPVLGIHGSYMTAPTYFAGEVDYTGFYLHHCVHYMDLITWFAGSEFADVRLRKNVPDKGKMLLHMNFECENGVIGNIIMGTVQSRGTPMEFVQIMGDHNRIEVENVINVTWHRNPPFKVDDPQASLDPGCDSLTWSPNFTAAANEDYKGYHALLLDVAATMRGESNNAPQIHDGWLAMKRLETMIALIEG</sequence>
<dbReference type="InterPro" id="IPR036291">
    <property type="entry name" value="NAD(P)-bd_dom_sf"/>
</dbReference>
<name>A0A0U3E7T9_9HYPH</name>
<dbReference type="InterPro" id="IPR004104">
    <property type="entry name" value="Gfo/Idh/MocA-like_OxRdtase_C"/>
</dbReference>
<feature type="domain" description="Gfo/Idh/MocA-like oxidoreductase C-terminal" evidence="3">
    <location>
        <begin position="136"/>
        <end position="325"/>
    </location>
</feature>
<dbReference type="InterPro" id="IPR000683">
    <property type="entry name" value="Gfo/Idh/MocA-like_OxRdtase_N"/>
</dbReference>
<reference evidence="4 5" key="1">
    <citation type="submission" date="2015-10" db="EMBL/GenBank/DDBJ databases">
        <title>The world's first case of liver abscess caused by Pannonibacter phragmitetus.</title>
        <authorList>
            <person name="Ming D."/>
            <person name="Wang M."/>
            <person name="Zhou Y."/>
            <person name="Jiang T."/>
            <person name="Hu S."/>
        </authorList>
    </citation>
    <scope>NUCLEOTIDE SEQUENCE [LARGE SCALE GENOMIC DNA]</scope>
    <source>
        <strain evidence="4 5">31801</strain>
    </source>
</reference>
<protein>
    <submittedName>
        <fullName evidence="4">Oxidoreductase</fullName>
    </submittedName>
</protein>
<feature type="domain" description="Gfo/Idh/MocA-like oxidoreductase N-terminal" evidence="2">
    <location>
        <begin position="3"/>
        <end position="122"/>
    </location>
</feature>
<keyword evidence="1" id="KW-0560">Oxidoreductase</keyword>
<organism evidence="4 5">
    <name type="scientific">Pannonibacter phragmitetus</name>
    <dbReference type="NCBI Taxonomy" id="121719"/>
    <lineage>
        <taxon>Bacteria</taxon>
        <taxon>Pseudomonadati</taxon>
        <taxon>Pseudomonadota</taxon>
        <taxon>Alphaproteobacteria</taxon>
        <taxon>Hyphomicrobiales</taxon>
        <taxon>Stappiaceae</taxon>
        <taxon>Pannonibacter</taxon>
    </lineage>
</organism>
<evidence type="ECO:0000256" key="1">
    <source>
        <dbReference type="ARBA" id="ARBA00023002"/>
    </source>
</evidence>
<dbReference type="SUPFAM" id="SSF55347">
    <property type="entry name" value="Glyceraldehyde-3-phosphate dehydrogenase-like, C-terminal domain"/>
    <property type="match status" value="1"/>
</dbReference>
<dbReference type="PANTHER" id="PTHR43818:SF11">
    <property type="entry name" value="BCDNA.GH03377"/>
    <property type="match status" value="1"/>
</dbReference>
<dbReference type="AlphaFoldDB" id="A0A0U3E7T9"/>
<dbReference type="Pfam" id="PF01408">
    <property type="entry name" value="GFO_IDH_MocA"/>
    <property type="match status" value="1"/>
</dbReference>
<dbReference type="PANTHER" id="PTHR43818">
    <property type="entry name" value="BCDNA.GH03377"/>
    <property type="match status" value="1"/>
</dbReference>
<dbReference type="STRING" id="121719.APZ00_11515"/>
<proteinExistence type="predicted"/>
<dbReference type="Gene3D" id="3.40.50.720">
    <property type="entry name" value="NAD(P)-binding Rossmann-like Domain"/>
    <property type="match status" value="1"/>
</dbReference>
<gene>
    <name evidence="4" type="ORF">APZ00_11515</name>
</gene>
<dbReference type="eggNOG" id="COG0673">
    <property type="taxonomic scope" value="Bacteria"/>
</dbReference>
<dbReference type="Proteomes" id="UP000064921">
    <property type="component" value="Chromosome"/>
</dbReference>
<evidence type="ECO:0000313" key="4">
    <source>
        <dbReference type="EMBL" id="ALV27617.1"/>
    </source>
</evidence>
<evidence type="ECO:0000259" key="2">
    <source>
        <dbReference type="Pfam" id="PF01408"/>
    </source>
</evidence>
<dbReference type="KEGG" id="pphr:APZ00_11515"/>
<dbReference type="Pfam" id="PF02894">
    <property type="entry name" value="GFO_IDH_MocA_C"/>
    <property type="match status" value="1"/>
</dbReference>
<accession>A0A0U3E7T9</accession>
<dbReference type="SUPFAM" id="SSF51735">
    <property type="entry name" value="NAD(P)-binding Rossmann-fold domains"/>
    <property type="match status" value="1"/>
</dbReference>